<dbReference type="InterPro" id="IPR034804">
    <property type="entry name" value="SQR/QFR_C/D"/>
</dbReference>
<keyword evidence="4" id="KW-1185">Reference proteome</keyword>
<dbReference type="PANTHER" id="PTHR38409">
    <property type="entry name" value="MDM10-COMPLEMENTING PROTEIN 1"/>
    <property type="match status" value="1"/>
</dbReference>
<keyword evidence="1" id="KW-0472">Membrane</keyword>
<dbReference type="AlphaFoldDB" id="A0A9P5ZBD9"/>
<name>A0A9P5ZBD9_9AGAR</name>
<dbReference type="InterPro" id="IPR039960">
    <property type="entry name" value="MCP1"/>
</dbReference>
<dbReference type="Proteomes" id="UP000807469">
    <property type="component" value="Unassembled WGS sequence"/>
</dbReference>
<evidence type="ECO:0000256" key="1">
    <source>
        <dbReference type="SAM" id="Phobius"/>
    </source>
</evidence>
<organism evidence="3 4">
    <name type="scientific">Pholiota conissans</name>
    <dbReference type="NCBI Taxonomy" id="109636"/>
    <lineage>
        <taxon>Eukaryota</taxon>
        <taxon>Fungi</taxon>
        <taxon>Dikarya</taxon>
        <taxon>Basidiomycota</taxon>
        <taxon>Agaricomycotina</taxon>
        <taxon>Agaricomycetes</taxon>
        <taxon>Agaricomycetidae</taxon>
        <taxon>Agaricales</taxon>
        <taxon>Agaricineae</taxon>
        <taxon>Strophariaceae</taxon>
        <taxon>Pholiota</taxon>
    </lineage>
</organism>
<comment type="caution">
    <text evidence="3">The sequence shown here is derived from an EMBL/GenBank/DDBJ whole genome shotgun (WGS) entry which is preliminary data.</text>
</comment>
<dbReference type="PANTHER" id="PTHR38409:SF1">
    <property type="entry name" value="MITOCHONDRIAL ADAPTER PROTEIN MCP1"/>
    <property type="match status" value="1"/>
</dbReference>
<gene>
    <name evidence="3" type="ORF">BDN70DRAFT_871948</name>
</gene>
<dbReference type="EMBL" id="MU155139">
    <property type="protein sequence ID" value="KAF9484953.1"/>
    <property type="molecule type" value="Genomic_DNA"/>
</dbReference>
<dbReference type="OrthoDB" id="10259513at2759"/>
<feature type="transmembrane region" description="Helical" evidence="1">
    <location>
        <begin position="162"/>
        <end position="182"/>
    </location>
</feature>
<keyword evidence="1" id="KW-0812">Transmembrane</keyword>
<dbReference type="GO" id="GO:0016020">
    <property type="term" value="C:membrane"/>
    <property type="evidence" value="ECO:0007669"/>
    <property type="project" value="InterPro"/>
</dbReference>
<feature type="domain" description="Mitochondrial adapter protein MCP1 transmembrane" evidence="2">
    <location>
        <begin position="117"/>
        <end position="202"/>
    </location>
</feature>
<dbReference type="GO" id="GO:0055088">
    <property type="term" value="P:lipid homeostasis"/>
    <property type="evidence" value="ECO:0007669"/>
    <property type="project" value="InterPro"/>
</dbReference>
<dbReference type="Pfam" id="PF07950">
    <property type="entry name" value="MCP1_TM"/>
    <property type="match status" value="1"/>
</dbReference>
<sequence length="266" mass="28481">MLGLSWTSFRARALPVLTTTAHATAPFLTIFLAVHLSAPALANVGGASLASQTLLLGREYYQTALGEPLLLFAPLAVHALSGILKRILSLIPSSQPAPKQRPASSPLTLSAITLGLLLPTHVLTHRVFPALPTPPILSVGPAELDFAFVQTALRTWPWRSGLMYAALAVAGVVHAVEGATLLKTLYWKKSTRDTAKVEAELQATSTPKRSSGLHPRTKRIALALTLGALPVLTGLYALAIEPTFIFKDLAARYRAAFLESPVYRIL</sequence>
<reference evidence="3" key="1">
    <citation type="submission" date="2020-11" db="EMBL/GenBank/DDBJ databases">
        <authorList>
            <consortium name="DOE Joint Genome Institute"/>
            <person name="Ahrendt S."/>
            <person name="Riley R."/>
            <person name="Andreopoulos W."/>
            <person name="Labutti K."/>
            <person name="Pangilinan J."/>
            <person name="Ruiz-Duenas F.J."/>
            <person name="Barrasa J.M."/>
            <person name="Sanchez-Garcia M."/>
            <person name="Camarero S."/>
            <person name="Miyauchi S."/>
            <person name="Serrano A."/>
            <person name="Linde D."/>
            <person name="Babiker R."/>
            <person name="Drula E."/>
            <person name="Ayuso-Fernandez I."/>
            <person name="Pacheco R."/>
            <person name="Padilla G."/>
            <person name="Ferreira P."/>
            <person name="Barriuso J."/>
            <person name="Kellner H."/>
            <person name="Castanera R."/>
            <person name="Alfaro M."/>
            <person name="Ramirez L."/>
            <person name="Pisabarro A.G."/>
            <person name="Kuo A."/>
            <person name="Tritt A."/>
            <person name="Lipzen A."/>
            <person name="He G."/>
            <person name="Yan M."/>
            <person name="Ng V."/>
            <person name="Cullen D."/>
            <person name="Martin F."/>
            <person name="Rosso M.-N."/>
            <person name="Henrissat B."/>
            <person name="Hibbett D."/>
            <person name="Martinez A.T."/>
            <person name="Grigoriev I.V."/>
        </authorList>
    </citation>
    <scope>NUCLEOTIDE SEQUENCE</scope>
    <source>
        <strain evidence="3">CIRM-BRFM 674</strain>
    </source>
</reference>
<evidence type="ECO:0000313" key="4">
    <source>
        <dbReference type="Proteomes" id="UP000807469"/>
    </source>
</evidence>
<proteinExistence type="predicted"/>
<evidence type="ECO:0000259" key="2">
    <source>
        <dbReference type="Pfam" id="PF07950"/>
    </source>
</evidence>
<protein>
    <recommendedName>
        <fullName evidence="2">Mitochondrial adapter protein MCP1 transmembrane domain-containing protein</fullName>
    </recommendedName>
</protein>
<feature type="transmembrane region" description="Helical" evidence="1">
    <location>
        <begin position="220"/>
        <end position="239"/>
    </location>
</feature>
<dbReference type="SUPFAM" id="SSF81343">
    <property type="entry name" value="Fumarate reductase respiratory complex transmembrane subunits"/>
    <property type="match status" value="1"/>
</dbReference>
<dbReference type="InterPro" id="IPR012472">
    <property type="entry name" value="MCP1_TM"/>
</dbReference>
<evidence type="ECO:0000313" key="3">
    <source>
        <dbReference type="EMBL" id="KAF9484953.1"/>
    </source>
</evidence>
<accession>A0A9P5ZBD9</accession>
<keyword evidence="1" id="KW-1133">Transmembrane helix</keyword>